<accession>Q13HH1</accession>
<reference evidence="2 3" key="1">
    <citation type="journal article" date="2006" name="Proc. Natl. Acad. Sci. U.S.A.">
        <title>Burkholderia xenovorans LB400 harbors a multi-replicon, 9.73-Mbp genome shaped for versatility.</title>
        <authorList>
            <person name="Chain P.S."/>
            <person name="Denef V.J."/>
            <person name="Konstantinidis K.T."/>
            <person name="Vergez L.M."/>
            <person name="Agullo L."/>
            <person name="Reyes V.L."/>
            <person name="Hauser L."/>
            <person name="Cordova M."/>
            <person name="Gomez L."/>
            <person name="Gonzalez M."/>
            <person name="Land M."/>
            <person name="Lao V."/>
            <person name="Larimer F."/>
            <person name="LiPuma J.J."/>
            <person name="Mahenthiralingam E."/>
            <person name="Malfatti S.A."/>
            <person name="Marx C.J."/>
            <person name="Parnell J.J."/>
            <person name="Ramette A."/>
            <person name="Richardson P."/>
            <person name="Seeger M."/>
            <person name="Smith D."/>
            <person name="Spilker T."/>
            <person name="Sul W.J."/>
            <person name="Tsoi T.V."/>
            <person name="Ulrich L.E."/>
            <person name="Zhulin I.B."/>
            <person name="Tiedje J.M."/>
        </authorList>
    </citation>
    <scope>NUCLEOTIDE SEQUENCE [LARGE SCALE GENOMIC DNA]</scope>
    <source>
        <strain evidence="2 3">LB400</strain>
    </source>
</reference>
<dbReference type="Proteomes" id="UP000001817">
    <property type="component" value="Chromosome 3"/>
</dbReference>
<reference evidence="4" key="2">
    <citation type="submission" date="2007-06" db="PDB data bank">
        <title>Crystal structure of Putative carboxymuconolactone decarboxylase (YP_555818.1) from Burkholderia xenovorans LB400 at 1.65 A resolution.</title>
        <authorList>
            <consortium name="Joint Center for Structural Genomics (JCSG)"/>
        </authorList>
    </citation>
    <scope>X-RAY CRYSTALLOGRAPHY (1.65 ANGSTROMS)</scope>
</reference>
<dbReference type="DNASU" id="4010083"/>
<dbReference type="AlphaFoldDB" id="Q13HH1"/>
<dbReference type="PDB" id="2QEU">
    <property type="method" value="X-ray"/>
    <property type="resolution" value="1.65 A"/>
    <property type="chains" value="A/B/C=1-140"/>
</dbReference>
<dbReference type="RefSeq" id="WP_011493724.1">
    <property type="nucleotide sequence ID" value="NC_007953.1"/>
</dbReference>
<keyword evidence="4" id="KW-0002">3D-structure</keyword>
<dbReference type="KEGG" id="bxe:Bxe_C0569"/>
<dbReference type="Pfam" id="PF02627">
    <property type="entry name" value="CMD"/>
    <property type="match status" value="1"/>
</dbReference>
<dbReference type="EMBL" id="CP000272">
    <property type="protein sequence ID" value="ABE36468.1"/>
    <property type="molecule type" value="Genomic_DNA"/>
</dbReference>
<dbReference type="InterPro" id="IPR003779">
    <property type="entry name" value="CMD-like"/>
</dbReference>
<dbReference type="GO" id="GO:0051920">
    <property type="term" value="F:peroxiredoxin activity"/>
    <property type="evidence" value="ECO:0007669"/>
    <property type="project" value="InterPro"/>
</dbReference>
<feature type="domain" description="Carboxymuconolactone decarboxylase-like" evidence="1">
    <location>
        <begin position="39"/>
        <end position="117"/>
    </location>
</feature>
<name>Q13HH1_PARXL</name>
<dbReference type="eggNOG" id="COG0599">
    <property type="taxonomic scope" value="Bacteria"/>
</dbReference>
<dbReference type="STRING" id="266265.Bxe_C0569"/>
<dbReference type="SUPFAM" id="SSF69118">
    <property type="entry name" value="AhpD-like"/>
    <property type="match status" value="1"/>
</dbReference>
<dbReference type="EvolutionaryTrace" id="Q13HH1"/>
<sequence length="140" mass="15375">MDQESNATSQDILKQHAAHYESDMGGLPEALVQLAEYAPETFDAYSRMRTTMLKSEADGAKLPLKYKHLILVVLDAIRDEPIGIVNHTRAAMNAGLSVDELIEGILLGIIVYGMPAWGKTGRKAVTFAVEFEKELAGKRT</sequence>
<protein>
    <submittedName>
        <fullName evidence="2">Carboxymuconolactone decarboxylase</fullName>
    </submittedName>
</protein>
<evidence type="ECO:0000259" key="1">
    <source>
        <dbReference type="Pfam" id="PF02627"/>
    </source>
</evidence>
<evidence type="ECO:0000313" key="3">
    <source>
        <dbReference type="Proteomes" id="UP000001817"/>
    </source>
</evidence>
<proteinExistence type="evidence at protein level"/>
<organism evidence="2 3">
    <name type="scientific">Paraburkholderia xenovorans (strain LB400)</name>
    <dbReference type="NCBI Taxonomy" id="266265"/>
    <lineage>
        <taxon>Bacteria</taxon>
        <taxon>Pseudomonadati</taxon>
        <taxon>Pseudomonadota</taxon>
        <taxon>Betaproteobacteria</taxon>
        <taxon>Burkholderiales</taxon>
        <taxon>Burkholderiaceae</taxon>
        <taxon>Paraburkholderia</taxon>
    </lineage>
</organism>
<dbReference type="PATRIC" id="fig|266265.5.peg.8330"/>
<dbReference type="PDBsum" id="2QEU"/>
<keyword evidence="3" id="KW-1185">Reference proteome</keyword>
<dbReference type="SMR" id="Q13HH1"/>
<evidence type="ECO:0007829" key="4">
    <source>
        <dbReference type="PDB" id="2QEU"/>
    </source>
</evidence>
<dbReference type="InterPro" id="IPR029032">
    <property type="entry name" value="AhpD-like"/>
</dbReference>
<dbReference type="Gene3D" id="1.20.1290.10">
    <property type="entry name" value="AhpD-like"/>
    <property type="match status" value="1"/>
</dbReference>
<dbReference type="KEGG" id="bxb:DR64_7877"/>
<evidence type="ECO:0000313" key="2">
    <source>
        <dbReference type="EMBL" id="ABE36468.1"/>
    </source>
</evidence>
<gene>
    <name evidence="2" type="ORF">Bxe_C0569</name>
</gene>